<dbReference type="EMBL" id="MFKA01000082">
    <property type="protein sequence ID" value="OGG31065.1"/>
    <property type="molecule type" value="Genomic_DNA"/>
</dbReference>
<dbReference type="Proteomes" id="UP000179209">
    <property type="component" value="Unassembled WGS sequence"/>
</dbReference>
<feature type="transmembrane region" description="Helical" evidence="1">
    <location>
        <begin position="121"/>
        <end position="139"/>
    </location>
</feature>
<evidence type="ECO:0000313" key="2">
    <source>
        <dbReference type="EMBL" id="OGG31065.1"/>
    </source>
</evidence>
<name>A0A1F6B2B6_9BACT</name>
<sequence>MGSSIVAEIKEYRELINAIWVRMIVSYGSGLTSGTIDNIGDRNHSHLSYEELRQAYSRYIEGQDFDVPGGRRNYALFTMTMAIQELFDRVYLKYNQDADIPGLNGLDIGYRSKAIAQGVRPLFLASMLLFAGLYIRSNIFKYEHFQRNK</sequence>
<accession>A0A1F6B2B6</accession>
<protein>
    <submittedName>
        <fullName evidence="2">Uncharacterized protein</fullName>
    </submittedName>
</protein>
<comment type="caution">
    <text evidence="2">The sequence shown here is derived from an EMBL/GenBank/DDBJ whole genome shotgun (WGS) entry which is preliminary data.</text>
</comment>
<evidence type="ECO:0000313" key="3">
    <source>
        <dbReference type="Proteomes" id="UP000179209"/>
    </source>
</evidence>
<keyword evidence="1" id="KW-0812">Transmembrane</keyword>
<evidence type="ECO:0000256" key="1">
    <source>
        <dbReference type="SAM" id="Phobius"/>
    </source>
</evidence>
<gene>
    <name evidence="2" type="ORF">A3I51_04290</name>
</gene>
<dbReference type="AlphaFoldDB" id="A0A1F6B2B6"/>
<reference evidence="2 3" key="1">
    <citation type="journal article" date="2016" name="Nat. Commun.">
        <title>Thousands of microbial genomes shed light on interconnected biogeochemical processes in an aquifer system.</title>
        <authorList>
            <person name="Anantharaman K."/>
            <person name="Brown C.T."/>
            <person name="Hug L.A."/>
            <person name="Sharon I."/>
            <person name="Castelle C.J."/>
            <person name="Probst A.J."/>
            <person name="Thomas B.C."/>
            <person name="Singh A."/>
            <person name="Wilkins M.J."/>
            <person name="Karaoz U."/>
            <person name="Brodie E.L."/>
            <person name="Williams K.H."/>
            <person name="Hubbard S.S."/>
            <person name="Banfield J.F."/>
        </authorList>
    </citation>
    <scope>NUCLEOTIDE SEQUENCE [LARGE SCALE GENOMIC DNA]</scope>
</reference>
<organism evidence="2 3">
    <name type="scientific">Candidatus Gottesmanbacteria bacterium RIFCSPLOWO2_02_FULL_38_8</name>
    <dbReference type="NCBI Taxonomy" id="1798397"/>
    <lineage>
        <taxon>Bacteria</taxon>
        <taxon>Candidatus Gottesmaniibacteriota</taxon>
    </lineage>
</organism>
<proteinExistence type="predicted"/>
<keyword evidence="1" id="KW-1133">Transmembrane helix</keyword>
<keyword evidence="1" id="KW-0472">Membrane</keyword>